<dbReference type="SUPFAM" id="SSF51338">
    <property type="entry name" value="Composite domain of metallo-dependent hydrolases"/>
    <property type="match status" value="1"/>
</dbReference>
<organism evidence="2 3">
    <name type="scientific">Flavobacterium piscinae</name>
    <dbReference type="NCBI Taxonomy" id="2506424"/>
    <lineage>
        <taxon>Bacteria</taxon>
        <taxon>Pseudomonadati</taxon>
        <taxon>Bacteroidota</taxon>
        <taxon>Flavobacteriia</taxon>
        <taxon>Flavobacteriales</taxon>
        <taxon>Flavobacteriaceae</taxon>
        <taxon>Flavobacterium</taxon>
    </lineage>
</organism>
<evidence type="ECO:0000313" key="2">
    <source>
        <dbReference type="EMBL" id="RXR31261.1"/>
    </source>
</evidence>
<dbReference type="InterPro" id="IPR011059">
    <property type="entry name" value="Metal-dep_hydrolase_composite"/>
</dbReference>
<dbReference type="InterPro" id="IPR032466">
    <property type="entry name" value="Metal_Hydrolase"/>
</dbReference>
<protein>
    <submittedName>
        <fullName evidence="2">Amidohydrolase</fullName>
    </submittedName>
</protein>
<dbReference type="CDD" id="cd01300">
    <property type="entry name" value="YtcJ_like"/>
    <property type="match status" value="1"/>
</dbReference>
<evidence type="ECO:0000313" key="3">
    <source>
        <dbReference type="Proteomes" id="UP000289734"/>
    </source>
</evidence>
<sequence>MKKYLFICIVIVYSFVSCKSEPEGNSSKDTSAITIYHNGKIITMETNSPQYMEAVAEENGKIIFVGSFKEAEKKFSQAKKIDLKGSTLLPGFIDPHSHFDKVSHSMGQLNLSPPPVGDVTSIPQVMEKLKAYKKEHNIPDGEWIFAWGYDDNQLEEKRHLNKNEIDAVLPNNPVYLDHTSGHMGVANSLALKMMGVTAESIDPPGGNIDRFPGTNEPNGLVQETAMYPFVGNMIQVLDSKSDVFFELTQNYYAENGITTANDGMVGRKKLDFYKKMADEGKFKIDLITLAGFKELEINLKDSLLQFNTYSNKLKIQGTKIIGDGSPQGKTAFFKKPYLTRVAGCSHLCTGLPSVNQEELERLFILAYKNDNQVFTHCNGDASIDMVLKAHEKACAVLKQPLDKDRRTVVIHSQFVRPDQLEKYVKYKIIPSFFTNHAYFWGDVHTENLGEERANFLSPISTADKMGIMYTNHSDATVTPIYPIFTIWSAVNRTSRSGNVIGEQERATVYQALKAITINAAYQHFDEKVKGSLVEGKLADFVILDQNPLTSNPKELKNIRVLKTIKEGKIVFEKYIFL</sequence>
<dbReference type="GO" id="GO:0016810">
    <property type="term" value="F:hydrolase activity, acting on carbon-nitrogen (but not peptide) bonds"/>
    <property type="evidence" value="ECO:0007669"/>
    <property type="project" value="InterPro"/>
</dbReference>
<dbReference type="InterPro" id="IPR013108">
    <property type="entry name" value="Amidohydro_3"/>
</dbReference>
<keyword evidence="3" id="KW-1185">Reference proteome</keyword>
<comment type="caution">
    <text evidence="2">The sequence shown here is derived from an EMBL/GenBank/DDBJ whole genome shotgun (WGS) entry which is preliminary data.</text>
</comment>
<reference evidence="3" key="1">
    <citation type="submission" date="2019-01" db="EMBL/GenBank/DDBJ databases">
        <title>Cytophagaceae bacterium strain CAR-16.</title>
        <authorList>
            <person name="Chen W.-M."/>
        </authorList>
    </citation>
    <scope>NUCLEOTIDE SEQUENCE [LARGE SCALE GENOMIC DNA]</scope>
    <source>
        <strain evidence="3">ICH-30</strain>
    </source>
</reference>
<dbReference type="InterPro" id="IPR033932">
    <property type="entry name" value="YtcJ-like"/>
</dbReference>
<dbReference type="OrthoDB" id="9767366at2"/>
<dbReference type="AlphaFoldDB" id="A0A4Q1KMN6"/>
<dbReference type="Proteomes" id="UP000289734">
    <property type="component" value="Unassembled WGS sequence"/>
</dbReference>
<dbReference type="SUPFAM" id="SSF51556">
    <property type="entry name" value="Metallo-dependent hydrolases"/>
    <property type="match status" value="1"/>
</dbReference>
<dbReference type="Gene3D" id="2.30.40.10">
    <property type="entry name" value="Urease, subunit C, domain 1"/>
    <property type="match status" value="1"/>
</dbReference>
<feature type="domain" description="Amidohydrolase 3" evidence="1">
    <location>
        <begin position="81"/>
        <end position="571"/>
    </location>
</feature>
<evidence type="ECO:0000259" key="1">
    <source>
        <dbReference type="Pfam" id="PF07969"/>
    </source>
</evidence>
<dbReference type="PANTHER" id="PTHR22642">
    <property type="entry name" value="IMIDAZOLONEPROPIONASE"/>
    <property type="match status" value="1"/>
</dbReference>
<dbReference type="Pfam" id="PF07969">
    <property type="entry name" value="Amidohydro_3"/>
    <property type="match status" value="1"/>
</dbReference>
<name>A0A4Q1KMN6_9FLAO</name>
<dbReference type="Gene3D" id="3.10.310.70">
    <property type="match status" value="1"/>
</dbReference>
<keyword evidence="2" id="KW-0378">Hydrolase</keyword>
<dbReference type="EMBL" id="SBKQ01000010">
    <property type="protein sequence ID" value="RXR31261.1"/>
    <property type="molecule type" value="Genomic_DNA"/>
</dbReference>
<dbReference type="PANTHER" id="PTHR22642:SF2">
    <property type="entry name" value="PROTEIN LONG AFTER FAR-RED 3"/>
    <property type="match status" value="1"/>
</dbReference>
<dbReference type="Gene3D" id="3.20.20.140">
    <property type="entry name" value="Metal-dependent hydrolases"/>
    <property type="match status" value="1"/>
</dbReference>
<gene>
    <name evidence="2" type="ORF">EQG68_10265</name>
</gene>
<proteinExistence type="predicted"/>
<dbReference type="PROSITE" id="PS51257">
    <property type="entry name" value="PROKAR_LIPOPROTEIN"/>
    <property type="match status" value="1"/>
</dbReference>
<accession>A0A4Q1KMN6</accession>
<dbReference type="RefSeq" id="WP_129464802.1">
    <property type="nucleotide sequence ID" value="NZ_SBKQ01000010.1"/>
</dbReference>